<name>A0A7W3PNE3_9MICO</name>
<comment type="caution">
    <text evidence="2">The sequence shown here is derived from an EMBL/GenBank/DDBJ whole genome shotgun (WGS) entry which is preliminary data.</text>
</comment>
<protein>
    <submittedName>
        <fullName evidence="2">Uncharacterized protein</fullName>
    </submittedName>
</protein>
<accession>A0A7W3PNE3</accession>
<reference evidence="2 3" key="1">
    <citation type="submission" date="2020-07" db="EMBL/GenBank/DDBJ databases">
        <title>Sequencing the genomes of 1000 actinobacteria strains.</title>
        <authorList>
            <person name="Klenk H.-P."/>
        </authorList>
    </citation>
    <scope>NUCLEOTIDE SEQUENCE [LARGE SCALE GENOMIC DNA]</scope>
    <source>
        <strain evidence="2 3">DSM 23737</strain>
    </source>
</reference>
<dbReference type="Proteomes" id="UP000524237">
    <property type="component" value="Unassembled WGS sequence"/>
</dbReference>
<gene>
    <name evidence="2" type="ORF">FB555_000179</name>
</gene>
<evidence type="ECO:0000313" key="2">
    <source>
        <dbReference type="EMBL" id="MBA8828108.1"/>
    </source>
</evidence>
<proteinExistence type="predicted"/>
<evidence type="ECO:0000256" key="1">
    <source>
        <dbReference type="SAM" id="MobiDB-lite"/>
    </source>
</evidence>
<dbReference type="EMBL" id="JACGWU010000001">
    <property type="protein sequence ID" value="MBA8828108.1"/>
    <property type="molecule type" value="Genomic_DNA"/>
</dbReference>
<evidence type="ECO:0000313" key="3">
    <source>
        <dbReference type="Proteomes" id="UP000524237"/>
    </source>
</evidence>
<keyword evidence="3" id="KW-1185">Reference proteome</keyword>
<dbReference type="AlphaFoldDB" id="A0A7W3PNE3"/>
<organism evidence="2 3">
    <name type="scientific">Alpinimonas psychrophila</name>
    <dbReference type="NCBI Taxonomy" id="748908"/>
    <lineage>
        <taxon>Bacteria</taxon>
        <taxon>Bacillati</taxon>
        <taxon>Actinomycetota</taxon>
        <taxon>Actinomycetes</taxon>
        <taxon>Micrococcales</taxon>
        <taxon>Microbacteriaceae</taxon>
        <taxon>Alpinimonas</taxon>
    </lineage>
</organism>
<feature type="region of interest" description="Disordered" evidence="1">
    <location>
        <begin position="55"/>
        <end position="81"/>
    </location>
</feature>
<sequence>MRIAPADKRSTPPRPKYLRFRKHIRHATFSDLKPKIFVDMPRLATSVGVSATKRGNSMRAGDVQATKRGMSMKTGDVQATK</sequence>